<evidence type="ECO:0000256" key="8">
    <source>
        <dbReference type="PROSITE-ProRule" id="PRU00276"/>
    </source>
</evidence>
<organism evidence="10 11">
    <name type="scientific">Potamilus streckersoni</name>
    <dbReference type="NCBI Taxonomy" id="2493646"/>
    <lineage>
        <taxon>Eukaryota</taxon>
        <taxon>Metazoa</taxon>
        <taxon>Spiralia</taxon>
        <taxon>Lophotrochozoa</taxon>
        <taxon>Mollusca</taxon>
        <taxon>Bivalvia</taxon>
        <taxon>Autobranchia</taxon>
        <taxon>Heteroconchia</taxon>
        <taxon>Palaeoheterodonta</taxon>
        <taxon>Unionida</taxon>
        <taxon>Unionoidea</taxon>
        <taxon>Unionidae</taxon>
        <taxon>Ambleminae</taxon>
        <taxon>Lampsilini</taxon>
        <taxon>Potamilus</taxon>
    </lineage>
</organism>
<dbReference type="SUPFAM" id="SSF55486">
    <property type="entry name" value="Metalloproteases ('zincins'), catalytic domain"/>
    <property type="match status" value="1"/>
</dbReference>
<gene>
    <name evidence="10" type="ORF">CHS0354_007217</name>
</gene>
<dbReference type="InterPro" id="IPR001590">
    <property type="entry name" value="Peptidase_M12B"/>
</dbReference>
<dbReference type="PROSITE" id="PS50215">
    <property type="entry name" value="ADAM_MEPRO"/>
    <property type="match status" value="1"/>
</dbReference>
<keyword evidence="2 8" id="KW-0479">Metal-binding</keyword>
<keyword evidence="1" id="KW-0645">Protease</keyword>
<evidence type="ECO:0000256" key="7">
    <source>
        <dbReference type="ARBA" id="ARBA00023180"/>
    </source>
</evidence>
<accession>A0AAE0SM54</accession>
<dbReference type="GO" id="GO:0004222">
    <property type="term" value="F:metalloendopeptidase activity"/>
    <property type="evidence" value="ECO:0007669"/>
    <property type="project" value="InterPro"/>
</dbReference>
<dbReference type="PANTHER" id="PTHR11905">
    <property type="entry name" value="ADAM A DISINTEGRIN AND METALLOPROTEASE DOMAIN"/>
    <property type="match status" value="1"/>
</dbReference>
<dbReference type="InterPro" id="IPR041645">
    <property type="entry name" value="ADAMTS_CR_2"/>
</dbReference>
<comment type="caution">
    <text evidence="8">Lacks conserved residue(s) required for the propagation of feature annotation.</text>
</comment>
<keyword evidence="5" id="KW-0482">Metalloprotease</keyword>
<feature type="binding site" evidence="8">
    <location>
        <position position="73"/>
    </location>
    <ligand>
        <name>Zn(2+)</name>
        <dbReference type="ChEBI" id="CHEBI:29105"/>
        <note>catalytic</note>
    </ligand>
</feature>
<keyword evidence="7" id="KW-0325">Glycoprotein</keyword>
<dbReference type="GO" id="GO:0006509">
    <property type="term" value="P:membrane protein ectodomain proteolysis"/>
    <property type="evidence" value="ECO:0007669"/>
    <property type="project" value="TreeGrafter"/>
</dbReference>
<keyword evidence="11" id="KW-1185">Reference proteome</keyword>
<dbReference type="Proteomes" id="UP001195483">
    <property type="component" value="Unassembled WGS sequence"/>
</dbReference>
<feature type="domain" description="Peptidase M12B" evidence="9">
    <location>
        <begin position="33"/>
        <end position="124"/>
    </location>
</feature>
<feature type="binding site" evidence="8">
    <location>
        <position position="63"/>
    </location>
    <ligand>
        <name>Zn(2+)</name>
        <dbReference type="ChEBI" id="CHEBI:29105"/>
        <note>catalytic</note>
    </ligand>
</feature>
<name>A0AAE0SM54_9BIVA</name>
<protein>
    <recommendedName>
        <fullName evidence="9">Peptidase M12B domain-containing protein</fullName>
    </recommendedName>
</protein>
<evidence type="ECO:0000313" key="10">
    <source>
        <dbReference type="EMBL" id="KAK3594243.1"/>
    </source>
</evidence>
<evidence type="ECO:0000256" key="3">
    <source>
        <dbReference type="ARBA" id="ARBA00022801"/>
    </source>
</evidence>
<feature type="active site" evidence="8">
    <location>
        <position position="64"/>
    </location>
</feature>
<evidence type="ECO:0000256" key="2">
    <source>
        <dbReference type="ARBA" id="ARBA00022723"/>
    </source>
</evidence>
<proteinExistence type="predicted"/>
<keyword evidence="3" id="KW-0378">Hydrolase</keyword>
<evidence type="ECO:0000256" key="5">
    <source>
        <dbReference type="ARBA" id="ARBA00023049"/>
    </source>
</evidence>
<dbReference type="Gene3D" id="3.40.390.10">
    <property type="entry name" value="Collagenase (Catalytic Domain)"/>
    <property type="match status" value="1"/>
</dbReference>
<evidence type="ECO:0000313" key="11">
    <source>
        <dbReference type="Proteomes" id="UP001195483"/>
    </source>
</evidence>
<keyword evidence="6" id="KW-1015">Disulfide bond</keyword>
<reference evidence="10" key="2">
    <citation type="journal article" date="2021" name="Genome Biol. Evol.">
        <title>Developing a high-quality reference genome for a parasitic bivalve with doubly uniparental inheritance (Bivalvia: Unionida).</title>
        <authorList>
            <person name="Smith C.H."/>
        </authorList>
    </citation>
    <scope>NUCLEOTIDE SEQUENCE</scope>
    <source>
        <strain evidence="10">CHS0354</strain>
        <tissue evidence="10">Mantle</tissue>
    </source>
</reference>
<dbReference type="EMBL" id="JAEAOA010000499">
    <property type="protein sequence ID" value="KAK3594243.1"/>
    <property type="molecule type" value="Genomic_DNA"/>
</dbReference>
<dbReference type="PANTHER" id="PTHR11905:SF159">
    <property type="entry name" value="ADAM METALLOPROTEASE"/>
    <property type="match status" value="1"/>
</dbReference>
<dbReference type="InterPro" id="IPR024079">
    <property type="entry name" value="MetalloPept_cat_dom_sf"/>
</dbReference>
<dbReference type="Pfam" id="PF13688">
    <property type="entry name" value="Reprolysin_5"/>
    <property type="match status" value="1"/>
</dbReference>
<dbReference type="Pfam" id="PF17771">
    <property type="entry name" value="ADAMTS_CR_2"/>
    <property type="match status" value="1"/>
</dbReference>
<reference evidence="10" key="3">
    <citation type="submission" date="2023-05" db="EMBL/GenBank/DDBJ databases">
        <authorList>
            <person name="Smith C.H."/>
        </authorList>
    </citation>
    <scope>NUCLEOTIDE SEQUENCE</scope>
    <source>
        <strain evidence="10">CHS0354</strain>
        <tissue evidence="10">Mantle</tissue>
    </source>
</reference>
<evidence type="ECO:0000256" key="1">
    <source>
        <dbReference type="ARBA" id="ARBA00022670"/>
    </source>
</evidence>
<keyword evidence="4 8" id="KW-0862">Zinc</keyword>
<evidence type="ECO:0000256" key="4">
    <source>
        <dbReference type="ARBA" id="ARBA00022833"/>
    </source>
</evidence>
<evidence type="ECO:0000259" key="9">
    <source>
        <dbReference type="PROSITE" id="PS50215"/>
    </source>
</evidence>
<comment type="caution">
    <text evidence="10">The sequence shown here is derived from an EMBL/GenBank/DDBJ whole genome shotgun (WGS) entry which is preliminary data.</text>
</comment>
<sequence>MAKHCSSIAGDKTSCFYLMSVSLDDMFHWFRRFSIHGKICEVGSRIQIVSSEDYVVTVSTTAHELGHSLGAEHDGEGEAAACKAEDKFIMSPSTSHFQLNKNYSRNPWLFSNCSGESFIKTLANKTCLFTKSVYSEEKINEWKQFMQKLPGELYSPNEQCQIIIGPGSFYCGFYRELCAQKVRHDVYSHQKKIPSMMCRFMYCTDPTTRKCMNKYWTAATGTYCGTASWCKEGLCVRKSAK</sequence>
<dbReference type="AlphaFoldDB" id="A0AAE0SM54"/>
<dbReference type="Gene3D" id="3.40.1620.60">
    <property type="match status" value="1"/>
</dbReference>
<evidence type="ECO:0000256" key="6">
    <source>
        <dbReference type="ARBA" id="ARBA00023157"/>
    </source>
</evidence>
<reference evidence="10" key="1">
    <citation type="journal article" date="2021" name="Genome Biol. Evol.">
        <title>A High-Quality Reference Genome for a Parasitic Bivalve with Doubly Uniparental Inheritance (Bivalvia: Unionida).</title>
        <authorList>
            <person name="Smith C.H."/>
        </authorList>
    </citation>
    <scope>NUCLEOTIDE SEQUENCE</scope>
    <source>
        <strain evidence="10">CHS0354</strain>
    </source>
</reference>
<dbReference type="GO" id="GO:0046872">
    <property type="term" value="F:metal ion binding"/>
    <property type="evidence" value="ECO:0007669"/>
    <property type="project" value="UniProtKB-KW"/>
</dbReference>
<feature type="binding site" evidence="8">
    <location>
        <position position="67"/>
    </location>
    <ligand>
        <name>Zn(2+)</name>
        <dbReference type="ChEBI" id="CHEBI:29105"/>
        <note>catalytic</note>
    </ligand>
</feature>